<dbReference type="PIRSF" id="PIRSF000915">
    <property type="entry name" value="PGP-type_phosphatase"/>
    <property type="match status" value="1"/>
</dbReference>
<organism evidence="1 2">
    <name type="scientific">Saliphagus infecundisoli</name>
    <dbReference type="NCBI Taxonomy" id="1849069"/>
    <lineage>
        <taxon>Archaea</taxon>
        <taxon>Methanobacteriati</taxon>
        <taxon>Methanobacteriota</taxon>
        <taxon>Stenosarchaea group</taxon>
        <taxon>Halobacteria</taxon>
        <taxon>Halobacteriales</taxon>
        <taxon>Natrialbaceae</taxon>
        <taxon>Saliphagus</taxon>
    </lineage>
</organism>
<protein>
    <submittedName>
        <fullName evidence="1">HAD-IIA family hydrolase</fullName>
    </submittedName>
</protein>
<dbReference type="EMBL" id="JBHSJG010000054">
    <property type="protein sequence ID" value="MFC4989723.1"/>
    <property type="molecule type" value="Genomic_DNA"/>
</dbReference>
<dbReference type="Gene3D" id="3.40.50.1000">
    <property type="entry name" value="HAD superfamily/HAD-like"/>
    <property type="match status" value="2"/>
</dbReference>
<dbReference type="PANTHER" id="PTHR19288">
    <property type="entry name" value="4-NITROPHENYLPHOSPHATASE-RELATED"/>
    <property type="match status" value="1"/>
</dbReference>
<reference evidence="1 2" key="1">
    <citation type="journal article" date="2019" name="Int. J. Syst. Evol. Microbiol.">
        <title>The Global Catalogue of Microorganisms (GCM) 10K type strain sequencing project: providing services to taxonomists for standard genome sequencing and annotation.</title>
        <authorList>
            <consortium name="The Broad Institute Genomics Platform"/>
            <consortium name="The Broad Institute Genome Sequencing Center for Infectious Disease"/>
            <person name="Wu L."/>
            <person name="Ma J."/>
        </authorList>
    </citation>
    <scope>NUCLEOTIDE SEQUENCE [LARGE SCALE GENOMIC DNA]</scope>
    <source>
        <strain evidence="1 2">CGMCC 1.15824</strain>
    </source>
</reference>
<accession>A0ABD5QIZ2</accession>
<dbReference type="NCBIfam" id="TIGR01460">
    <property type="entry name" value="HAD-SF-IIA"/>
    <property type="match status" value="1"/>
</dbReference>
<dbReference type="RefSeq" id="WP_224828153.1">
    <property type="nucleotide sequence ID" value="NZ_JAIVEF010000004.1"/>
</dbReference>
<dbReference type="Proteomes" id="UP001595925">
    <property type="component" value="Unassembled WGS sequence"/>
</dbReference>
<comment type="caution">
    <text evidence="1">The sequence shown here is derived from an EMBL/GenBank/DDBJ whole genome shotgun (WGS) entry which is preliminary data.</text>
</comment>
<evidence type="ECO:0000313" key="2">
    <source>
        <dbReference type="Proteomes" id="UP001595925"/>
    </source>
</evidence>
<dbReference type="InterPro" id="IPR006357">
    <property type="entry name" value="HAD-SF_hydro_IIA"/>
</dbReference>
<evidence type="ECO:0000313" key="1">
    <source>
        <dbReference type="EMBL" id="MFC4989723.1"/>
    </source>
</evidence>
<dbReference type="Pfam" id="PF13344">
    <property type="entry name" value="Hydrolase_6"/>
    <property type="match status" value="1"/>
</dbReference>
<dbReference type="InterPro" id="IPR036412">
    <property type="entry name" value="HAD-like_sf"/>
</dbReference>
<dbReference type="GO" id="GO:0016787">
    <property type="term" value="F:hydrolase activity"/>
    <property type="evidence" value="ECO:0007669"/>
    <property type="project" value="UniProtKB-KW"/>
</dbReference>
<keyword evidence="1" id="KW-0378">Hydrolase</keyword>
<gene>
    <name evidence="1" type="ORF">ACFPFO_18565</name>
</gene>
<proteinExistence type="predicted"/>
<dbReference type="InterPro" id="IPR023214">
    <property type="entry name" value="HAD_sf"/>
</dbReference>
<dbReference type="AlphaFoldDB" id="A0ABD5QIZ2"/>
<dbReference type="SUPFAM" id="SSF56784">
    <property type="entry name" value="HAD-like"/>
    <property type="match status" value="1"/>
</dbReference>
<dbReference type="PANTHER" id="PTHR19288:SF46">
    <property type="entry name" value="HALOACID DEHALOGENASE-LIKE HYDROLASE DOMAIN-CONTAINING PROTEIN 2"/>
    <property type="match status" value="1"/>
</dbReference>
<sequence length="260" mass="27045">MTTRAAIVDVDGTIVRSEELIPGAVEGLRAIEERGLSRLLFSNNPTRAGDHYVERLAAHGLEIDPADVLTSGTVTAAHLAEHHPGTAVYLVGEDRLERLLEEAGLRVTDDPERAGIVVGSIDRDLSYDTLAGAIPALERDLPFYGTDPDTTIPGSGGPVPGSGAILAAIAAVAGREPDAVLGKPSAVAAEAALETLGTDPAETVVVGDRLDTDVALGEAAGMQTALVLTGITDRDDLAESDVEPDYVLESLGEIERVLEE</sequence>
<keyword evidence="2" id="KW-1185">Reference proteome</keyword>
<dbReference type="Pfam" id="PF13242">
    <property type="entry name" value="Hydrolase_like"/>
    <property type="match status" value="1"/>
</dbReference>
<name>A0ABD5QIZ2_9EURY</name>